<evidence type="ECO:0000313" key="2">
    <source>
        <dbReference type="Proteomes" id="UP000266861"/>
    </source>
</evidence>
<dbReference type="Proteomes" id="UP000266861">
    <property type="component" value="Unassembled WGS sequence"/>
</dbReference>
<accession>A0A397JMX2</accession>
<name>A0A397JMX2_9GLOM</name>
<gene>
    <name evidence="1" type="ORF">Glove_59g66</name>
</gene>
<protein>
    <submittedName>
        <fullName evidence="1">Uncharacterized protein</fullName>
    </submittedName>
</protein>
<dbReference type="EMBL" id="PQFF01000056">
    <property type="protein sequence ID" value="RHZ85830.1"/>
    <property type="molecule type" value="Genomic_DNA"/>
</dbReference>
<proteinExistence type="predicted"/>
<comment type="caution">
    <text evidence="1">The sequence shown here is derived from an EMBL/GenBank/DDBJ whole genome shotgun (WGS) entry which is preliminary data.</text>
</comment>
<dbReference type="AlphaFoldDB" id="A0A397JMX2"/>
<keyword evidence="2" id="KW-1185">Reference proteome</keyword>
<dbReference type="OrthoDB" id="2338724at2759"/>
<sequence>MTDAARLFELDFKQLEELSSNSDVVSGAELDTTGKIYKKTREYPSKIANPETEEVIKTSNKVIIEKPTKEVTNECKDGQIESSETICKELDISSAKTLVITVITYAKNEKLKKPESADSVYVYKSTTDTTVAKQIGNQVKCHGDDIFVTLDELSDDCHLCTRMKDEECCTRIKDTIRG</sequence>
<organism evidence="1 2">
    <name type="scientific">Diversispora epigaea</name>
    <dbReference type="NCBI Taxonomy" id="1348612"/>
    <lineage>
        <taxon>Eukaryota</taxon>
        <taxon>Fungi</taxon>
        <taxon>Fungi incertae sedis</taxon>
        <taxon>Mucoromycota</taxon>
        <taxon>Glomeromycotina</taxon>
        <taxon>Glomeromycetes</taxon>
        <taxon>Diversisporales</taxon>
        <taxon>Diversisporaceae</taxon>
        <taxon>Diversispora</taxon>
    </lineage>
</organism>
<evidence type="ECO:0000313" key="1">
    <source>
        <dbReference type="EMBL" id="RHZ85830.1"/>
    </source>
</evidence>
<reference evidence="1 2" key="1">
    <citation type="submission" date="2018-08" db="EMBL/GenBank/DDBJ databases">
        <title>Genome and evolution of the arbuscular mycorrhizal fungus Diversispora epigaea (formerly Glomus versiforme) and its bacterial endosymbionts.</title>
        <authorList>
            <person name="Sun X."/>
            <person name="Fei Z."/>
            <person name="Harrison M."/>
        </authorList>
    </citation>
    <scope>NUCLEOTIDE SEQUENCE [LARGE SCALE GENOMIC DNA]</scope>
    <source>
        <strain evidence="1 2">IT104</strain>
    </source>
</reference>